<evidence type="ECO:0000313" key="2">
    <source>
        <dbReference type="EMBL" id="ENN87628.1"/>
    </source>
</evidence>
<dbReference type="STRING" id="363754.RHSP_45047"/>
<keyword evidence="3" id="KW-1185">Reference proteome</keyword>
<proteinExistence type="predicted"/>
<feature type="domain" description="Methyltransferase FkbM" evidence="1">
    <location>
        <begin position="66"/>
        <end position="215"/>
    </location>
</feature>
<dbReference type="Gene3D" id="3.40.50.150">
    <property type="entry name" value="Vaccinia Virus protein VP39"/>
    <property type="match status" value="2"/>
</dbReference>
<dbReference type="SUPFAM" id="SSF53448">
    <property type="entry name" value="Nucleotide-diphospho-sugar transferases"/>
    <property type="match status" value="1"/>
</dbReference>
<evidence type="ECO:0000313" key="3">
    <source>
        <dbReference type="Proteomes" id="UP000012429"/>
    </source>
</evidence>
<sequence>MLERTAMTLQAMIACEVNSYRNPVRFHLPNPQDHIQRIILQDRAFYERAMLEDVGSSLPEDALVIDVGAYIGNHTLFFSSVLGVRTVAFEPNPAAFAALQANVELNSINGLVELCPFALGAAPGVGEIVNADPANLGGALFQPADHGSIQMAKLDDLVGDHRVHLIKVDVGGAEADVLRGAQETIARSRPKLLVSAGTRAILAEVETVLRPLGYRKIQFYNDTPTYLFEPIHAEAASPVRVVDLLDPRHLEMLPPTRQVVAGMATVAGNEIALRATVMSLLPQVDCLYVYLNGFTQAPRFIADHPKIRHFIDTDGSRYGDAGKFWGLEQVEDAVYITCDDDIIYPDDFVARMVGELAQLRGQAVFGVHGAIILQPSRGYYKDRGRAVLHFEHAFMRRRRVHVAATNACAFHSSTVKMKLTDFRHRNMADTWLAQYLHREGIPAYIAPRKERWLLPIEVQRPTIYDQSSAGTGSAYDSSRKQDEVLSSMYPISLLRSDAADASSIIYLVDADRADGLVEFIMAVAGRERDPVIFVTCDHETEDMRNTALHPDFLCEVHLVARSGGHTSAYKELLSKYSERVRAWTLRNASELKLVDADEWGTWFEPIEPLVNLTSVVPSFLQSAADNRPGFDSAKYWEHRYLTGGNSGAGSYNRSAEYKALILNAFVAEKQVRLVGELGSGDGNQLRYLNFEDYTGFDVSHTAIDLCRTIHGSRPGCNFVWLGEPQLDMSRYNEAFELTLSLDVIFHLIEEDVYRAYMERLFSMSKRYVIVYASNHDGPDRHGAIHVRNRRFTDDVARWLPEWKLLKHVDNPYKHPLISEADFFVFGKDEAEDMSFLDDVNHTPLGQ</sequence>
<dbReference type="PANTHER" id="PTHR34203:SF15">
    <property type="entry name" value="SLL1173 PROTEIN"/>
    <property type="match status" value="1"/>
</dbReference>
<dbReference type="Proteomes" id="UP000012429">
    <property type="component" value="Unassembled WGS sequence"/>
</dbReference>
<dbReference type="InterPro" id="IPR052514">
    <property type="entry name" value="SAM-dependent_MTase"/>
</dbReference>
<evidence type="ECO:0000259" key="1">
    <source>
        <dbReference type="Pfam" id="PF05050"/>
    </source>
</evidence>
<gene>
    <name evidence="2" type="ORF">RHSP_45047</name>
</gene>
<dbReference type="InterPro" id="IPR029063">
    <property type="entry name" value="SAM-dependent_MTases_sf"/>
</dbReference>
<dbReference type="PANTHER" id="PTHR34203">
    <property type="entry name" value="METHYLTRANSFERASE, FKBM FAMILY PROTEIN"/>
    <property type="match status" value="1"/>
</dbReference>
<dbReference type="Pfam" id="PF05050">
    <property type="entry name" value="Methyltransf_21"/>
    <property type="match status" value="1"/>
</dbReference>
<dbReference type="EMBL" id="AQHN01000055">
    <property type="protein sequence ID" value="ENN87628.1"/>
    <property type="molecule type" value="Genomic_DNA"/>
</dbReference>
<dbReference type="AlphaFoldDB" id="N6UBV6"/>
<dbReference type="SUPFAM" id="SSF53335">
    <property type="entry name" value="S-adenosyl-L-methionine-dependent methyltransferases"/>
    <property type="match status" value="2"/>
</dbReference>
<comment type="caution">
    <text evidence="2">The sequence shown here is derived from an EMBL/GenBank/DDBJ whole genome shotgun (WGS) entry which is preliminary data.</text>
</comment>
<name>N6UBV6_9HYPH</name>
<dbReference type="PATRIC" id="fig|363754.4.peg.2051"/>
<reference evidence="2 3" key="1">
    <citation type="journal article" date="2012" name="BMC Genomics">
        <title>Genomic basis of broad host range and environmental adaptability of Rhizobium tropici CIAT 899 and Rhizobium sp. PRF 81 which are used in inoculants for common bean (Phaseolus vulgaris L.).</title>
        <authorList>
            <person name="Ormeno-Orrillo E."/>
            <person name="Menna P."/>
            <person name="Almeida L.G."/>
            <person name="Ollero F.J."/>
            <person name="Nicolas M.F."/>
            <person name="Pains Rodrigues E."/>
            <person name="Shigueyoshi Nakatani A."/>
            <person name="Silva Batista J.S."/>
            <person name="Oliveira Chueire L.M."/>
            <person name="Souza R.C."/>
            <person name="Ribeiro Vasconcelos A.T."/>
            <person name="Megias M."/>
            <person name="Hungria M."/>
            <person name="Martinez-Romero E."/>
        </authorList>
    </citation>
    <scope>NUCLEOTIDE SEQUENCE [LARGE SCALE GENOMIC DNA]</scope>
    <source>
        <strain evidence="2 3">PRF 81</strain>
    </source>
</reference>
<protein>
    <submittedName>
        <fullName evidence="2">Lipopolysaccharide biosynthesis protein</fullName>
    </submittedName>
</protein>
<dbReference type="InterPro" id="IPR006342">
    <property type="entry name" value="FkbM_mtfrase"/>
</dbReference>
<accession>N6UBV6</accession>
<dbReference type="NCBIfam" id="TIGR01444">
    <property type="entry name" value="fkbM_fam"/>
    <property type="match status" value="1"/>
</dbReference>
<dbReference type="PROSITE" id="PS51257">
    <property type="entry name" value="PROKAR_LIPOPROTEIN"/>
    <property type="match status" value="1"/>
</dbReference>
<organism evidence="2 3">
    <name type="scientific">Rhizobium freirei PRF 81</name>
    <dbReference type="NCBI Taxonomy" id="363754"/>
    <lineage>
        <taxon>Bacteria</taxon>
        <taxon>Pseudomonadati</taxon>
        <taxon>Pseudomonadota</taxon>
        <taxon>Alphaproteobacteria</taxon>
        <taxon>Hyphomicrobiales</taxon>
        <taxon>Rhizobiaceae</taxon>
        <taxon>Rhizobium/Agrobacterium group</taxon>
        <taxon>Rhizobium</taxon>
    </lineage>
</organism>
<dbReference type="InterPro" id="IPR029044">
    <property type="entry name" value="Nucleotide-diphossugar_trans"/>
</dbReference>